<evidence type="ECO:0000313" key="1">
    <source>
        <dbReference type="EMBL" id="KAF5208338.1"/>
    </source>
</evidence>
<organism evidence="1 2">
    <name type="scientific">Thalictrum thalictroides</name>
    <name type="common">Rue-anemone</name>
    <name type="synonym">Anemone thalictroides</name>
    <dbReference type="NCBI Taxonomy" id="46969"/>
    <lineage>
        <taxon>Eukaryota</taxon>
        <taxon>Viridiplantae</taxon>
        <taxon>Streptophyta</taxon>
        <taxon>Embryophyta</taxon>
        <taxon>Tracheophyta</taxon>
        <taxon>Spermatophyta</taxon>
        <taxon>Magnoliopsida</taxon>
        <taxon>Ranunculales</taxon>
        <taxon>Ranunculaceae</taxon>
        <taxon>Thalictroideae</taxon>
        <taxon>Thalictrum</taxon>
    </lineage>
</organism>
<dbReference type="AlphaFoldDB" id="A0A7J6XGT1"/>
<sequence>MSSLDSESDSESSLNSDSFSISKQLLDEQNKDARLISSNMTQKLVQFTTTCILILVSTMFMDGKGPYGGSTFGRRYIHRDSKERHELIINDYFKVGKCGLSPLQMMIAALRILAYGCAVDLLDEYVQIGESMAIESIKHFCDVIIGFLKNNI</sequence>
<reference evidence="1 2" key="1">
    <citation type="submission" date="2020-06" db="EMBL/GenBank/DDBJ databases">
        <title>Transcriptomic and genomic resources for Thalictrum thalictroides and T. hernandezii: Facilitating candidate gene discovery in an emerging model plant lineage.</title>
        <authorList>
            <person name="Arias T."/>
            <person name="Riano-Pachon D.M."/>
            <person name="Di Stilio V.S."/>
        </authorList>
    </citation>
    <scope>NUCLEOTIDE SEQUENCE [LARGE SCALE GENOMIC DNA]</scope>
    <source>
        <strain evidence="2">cv. WT478/WT964</strain>
        <tissue evidence="1">Leaves</tissue>
    </source>
</reference>
<proteinExistence type="predicted"/>
<keyword evidence="2" id="KW-1185">Reference proteome</keyword>
<comment type="caution">
    <text evidence="1">The sequence shown here is derived from an EMBL/GenBank/DDBJ whole genome shotgun (WGS) entry which is preliminary data.</text>
</comment>
<dbReference type="PANTHER" id="PTHR47150">
    <property type="entry name" value="OS12G0169200 PROTEIN"/>
    <property type="match status" value="1"/>
</dbReference>
<name>A0A7J6XGT1_THATH</name>
<dbReference type="Proteomes" id="UP000554482">
    <property type="component" value="Unassembled WGS sequence"/>
</dbReference>
<protein>
    <submittedName>
        <fullName evidence="1">Uncharacterized protein</fullName>
    </submittedName>
</protein>
<evidence type="ECO:0000313" key="2">
    <source>
        <dbReference type="Proteomes" id="UP000554482"/>
    </source>
</evidence>
<accession>A0A7J6XGT1</accession>
<dbReference type="OrthoDB" id="124998at2759"/>
<dbReference type="PANTHER" id="PTHR47150:SF5">
    <property type="entry name" value="OS07G0546750 PROTEIN"/>
    <property type="match status" value="1"/>
</dbReference>
<dbReference type="EMBL" id="JABWDY010000135">
    <property type="protein sequence ID" value="KAF5208338.1"/>
    <property type="molecule type" value="Genomic_DNA"/>
</dbReference>
<gene>
    <name evidence="1" type="ORF">FRX31_002074</name>
</gene>